<organism evidence="9 10">
    <name type="scientific">Boudabousia tangfeifanii</name>
    <dbReference type="NCBI Taxonomy" id="1912795"/>
    <lineage>
        <taxon>Bacteria</taxon>
        <taxon>Bacillati</taxon>
        <taxon>Actinomycetota</taxon>
        <taxon>Actinomycetes</taxon>
        <taxon>Actinomycetales</taxon>
        <taxon>Actinomycetaceae</taxon>
        <taxon>Boudabousia</taxon>
    </lineage>
</organism>
<keyword evidence="10" id="KW-1185">Reference proteome</keyword>
<evidence type="ECO:0000256" key="1">
    <source>
        <dbReference type="ARBA" id="ARBA00004651"/>
    </source>
</evidence>
<evidence type="ECO:0000256" key="7">
    <source>
        <dbReference type="ARBA" id="ARBA00023136"/>
    </source>
</evidence>
<dbReference type="SUPFAM" id="SSF81345">
    <property type="entry name" value="ABC transporter involved in vitamin B12 uptake, BtuC"/>
    <property type="match status" value="1"/>
</dbReference>
<dbReference type="EMBL" id="CP017812">
    <property type="protein sequence ID" value="AOZ73545.1"/>
    <property type="molecule type" value="Genomic_DNA"/>
</dbReference>
<feature type="transmembrane region" description="Helical" evidence="8">
    <location>
        <begin position="283"/>
        <end position="305"/>
    </location>
</feature>
<keyword evidence="6 8" id="KW-1133">Transmembrane helix</keyword>
<evidence type="ECO:0000256" key="8">
    <source>
        <dbReference type="SAM" id="Phobius"/>
    </source>
</evidence>
<evidence type="ECO:0000256" key="5">
    <source>
        <dbReference type="ARBA" id="ARBA00022692"/>
    </source>
</evidence>
<dbReference type="PANTHER" id="PTHR30472:SF19">
    <property type="entry name" value="PETROBACTIN IMPORT SYSTEM PERMEASE PROTEIN YCLO"/>
    <property type="match status" value="1"/>
</dbReference>
<accession>A0A1D9MMN5</accession>
<evidence type="ECO:0000313" key="10">
    <source>
        <dbReference type="Proteomes" id="UP000176288"/>
    </source>
</evidence>
<comment type="similarity">
    <text evidence="2">Belongs to the binding-protein-dependent transport system permease family. FecCD subfamily.</text>
</comment>
<keyword evidence="5 8" id="KW-0812">Transmembrane</keyword>
<dbReference type="InterPro" id="IPR000522">
    <property type="entry name" value="ABC_transptr_permease_BtuC"/>
</dbReference>
<dbReference type="KEGG" id="avu:BK816_07895"/>
<feature type="transmembrane region" description="Helical" evidence="8">
    <location>
        <begin position="255"/>
        <end position="277"/>
    </location>
</feature>
<proteinExistence type="inferred from homology"/>
<dbReference type="STRING" id="1912795.BK816_07895"/>
<evidence type="ECO:0008006" key="11">
    <source>
        <dbReference type="Google" id="ProtNLM"/>
    </source>
</evidence>
<feature type="transmembrane region" description="Helical" evidence="8">
    <location>
        <begin position="68"/>
        <end position="91"/>
    </location>
</feature>
<feature type="transmembrane region" description="Helical" evidence="8">
    <location>
        <begin position="170"/>
        <end position="189"/>
    </location>
</feature>
<evidence type="ECO:0000256" key="6">
    <source>
        <dbReference type="ARBA" id="ARBA00022989"/>
    </source>
</evidence>
<reference evidence="9 10" key="1">
    <citation type="submission" date="2016-10" db="EMBL/GenBank/DDBJ databases">
        <title>Actinomyces aegypiusis sp. nov., isolated from the Aegypius monachus in Qinghai Tibet Plateau China.</title>
        <authorList>
            <person name="Wang Y."/>
        </authorList>
    </citation>
    <scope>NUCLEOTIDE SEQUENCE [LARGE SCALE GENOMIC DNA]</scope>
    <source>
        <strain evidence="9 10">VUL4_3</strain>
    </source>
</reference>
<feature type="transmembrane region" description="Helical" evidence="8">
    <location>
        <begin position="213"/>
        <end position="243"/>
    </location>
</feature>
<evidence type="ECO:0000256" key="2">
    <source>
        <dbReference type="ARBA" id="ARBA00007935"/>
    </source>
</evidence>
<evidence type="ECO:0000313" key="9">
    <source>
        <dbReference type="EMBL" id="AOZ73545.1"/>
    </source>
</evidence>
<gene>
    <name evidence="9" type="ORF">BK816_07895</name>
</gene>
<dbReference type="Gene3D" id="1.10.3470.10">
    <property type="entry name" value="ABC transporter involved in vitamin B12 uptake, BtuC"/>
    <property type="match status" value="1"/>
</dbReference>
<evidence type="ECO:0000256" key="4">
    <source>
        <dbReference type="ARBA" id="ARBA00022475"/>
    </source>
</evidence>
<dbReference type="PANTHER" id="PTHR30472">
    <property type="entry name" value="FERRIC ENTEROBACTIN TRANSPORT SYSTEM PERMEASE PROTEIN"/>
    <property type="match status" value="1"/>
</dbReference>
<feature type="transmembrane region" description="Helical" evidence="8">
    <location>
        <begin position="35"/>
        <end position="56"/>
    </location>
</feature>
<dbReference type="Proteomes" id="UP000176288">
    <property type="component" value="Chromosome"/>
</dbReference>
<comment type="subcellular location">
    <subcellularLocation>
        <location evidence="1">Cell membrane</location>
        <topology evidence="1">Multi-pass membrane protein</topology>
    </subcellularLocation>
</comment>
<keyword evidence="3" id="KW-0813">Transport</keyword>
<dbReference type="AlphaFoldDB" id="A0A1D9MMN5"/>
<feature type="transmembrane region" description="Helical" evidence="8">
    <location>
        <begin position="97"/>
        <end position="116"/>
    </location>
</feature>
<dbReference type="GO" id="GO:0005886">
    <property type="term" value="C:plasma membrane"/>
    <property type="evidence" value="ECO:0007669"/>
    <property type="project" value="UniProtKB-SubCell"/>
</dbReference>
<dbReference type="Pfam" id="PF01032">
    <property type="entry name" value="FecCD"/>
    <property type="match status" value="1"/>
</dbReference>
<dbReference type="GO" id="GO:0022857">
    <property type="term" value="F:transmembrane transporter activity"/>
    <property type="evidence" value="ECO:0007669"/>
    <property type="project" value="InterPro"/>
</dbReference>
<dbReference type="GO" id="GO:0033214">
    <property type="term" value="P:siderophore-iron import into cell"/>
    <property type="evidence" value="ECO:0007669"/>
    <property type="project" value="TreeGrafter"/>
</dbReference>
<name>A0A1D9MMN5_9ACTO</name>
<keyword evidence="7 8" id="KW-0472">Membrane</keyword>
<keyword evidence="4" id="KW-1003">Cell membrane</keyword>
<sequence>MWVTPLLLLLAAAAFIWWDLPSGSSFILRLRLTSLASLTLVGVAIGASTVAFHAITQNRVVTPALIGFDALYVFIQTALTFGLGATASGLIWPPLMFFGNTLLMLILGGGLMWLMFRGGRSNLEFVLLVGIISGTVLRSLTSLLQNLIDPGEFQVLQARIFASFETVNRANLGVASLVVLLGCLLLWSWRRYLDVLALGRDNAISLGVDYRRWLIRVFVVVVALVAAATALVGPVTFFGLLVASLAYQLAPSDRHAYTLVLSGFFGALALVAGQFILGRLLGYNTVLAVVVEFIGGLFFLHLLLFRKGN</sequence>
<protein>
    <recommendedName>
        <fullName evidence="11">Enterobactin ABC transporter permease</fullName>
    </recommendedName>
</protein>
<evidence type="ECO:0000256" key="3">
    <source>
        <dbReference type="ARBA" id="ARBA00022448"/>
    </source>
</evidence>
<dbReference type="InterPro" id="IPR037294">
    <property type="entry name" value="ABC_BtuC-like"/>
</dbReference>